<evidence type="ECO:0000313" key="1">
    <source>
        <dbReference type="EMBL" id="SFG55768.1"/>
    </source>
</evidence>
<dbReference type="RefSeq" id="WP_093672608.1">
    <property type="nucleotide sequence ID" value="NZ_FOOY01000013.1"/>
</dbReference>
<organism evidence="1 2">
    <name type="scientific">Sporolactobacillus nakayamae</name>
    <dbReference type="NCBI Taxonomy" id="269670"/>
    <lineage>
        <taxon>Bacteria</taxon>
        <taxon>Bacillati</taxon>
        <taxon>Bacillota</taxon>
        <taxon>Bacilli</taxon>
        <taxon>Bacillales</taxon>
        <taxon>Sporolactobacillaceae</taxon>
        <taxon>Sporolactobacillus</taxon>
    </lineage>
</organism>
<name>A0A1I2SSV7_9BACL</name>
<sequence>MHQLQPSNDLVSDIVTLLKREQKPMYSFEIARKLNKNVRDILHILFNTAYQKIIQVVINKDESNKICQPSYTVRE</sequence>
<dbReference type="EMBL" id="FOOY01000013">
    <property type="protein sequence ID" value="SFG55768.1"/>
    <property type="molecule type" value="Genomic_DNA"/>
</dbReference>
<evidence type="ECO:0000313" key="2">
    <source>
        <dbReference type="Proteomes" id="UP000198752"/>
    </source>
</evidence>
<dbReference type="AlphaFoldDB" id="A0A1I2SSV7"/>
<proteinExistence type="predicted"/>
<dbReference type="Proteomes" id="UP000198752">
    <property type="component" value="Unassembled WGS sequence"/>
</dbReference>
<accession>A0A1I2SSV7</accession>
<protein>
    <submittedName>
        <fullName evidence="1">Uncharacterized protein</fullName>
    </submittedName>
</protein>
<keyword evidence="2" id="KW-1185">Reference proteome</keyword>
<dbReference type="OrthoDB" id="9808017at2"/>
<gene>
    <name evidence="1" type="ORF">SAMN02982927_02039</name>
</gene>
<reference evidence="2" key="1">
    <citation type="submission" date="2016-10" db="EMBL/GenBank/DDBJ databases">
        <authorList>
            <person name="Varghese N."/>
            <person name="Submissions S."/>
        </authorList>
    </citation>
    <scope>NUCLEOTIDE SEQUENCE [LARGE SCALE GENOMIC DNA]</scope>
    <source>
        <strain evidence="2">ATCC 700379</strain>
    </source>
</reference>